<dbReference type="Gene3D" id="3.40.50.300">
    <property type="entry name" value="P-loop containing nucleotide triphosphate hydrolases"/>
    <property type="match status" value="1"/>
</dbReference>
<dbReference type="AlphaFoldDB" id="F0STF2"/>
<evidence type="ECO:0000313" key="3">
    <source>
        <dbReference type="Proteomes" id="UP000006860"/>
    </source>
</evidence>
<accession>F0STF2</accession>
<evidence type="ECO:0000259" key="1">
    <source>
        <dbReference type="Pfam" id="PF06745"/>
    </source>
</evidence>
<dbReference type="KEGG" id="pbs:Plabr_2815"/>
<dbReference type="InterPro" id="IPR051347">
    <property type="entry name" value="Circadian_clock_KaiC-rel"/>
</dbReference>
<feature type="domain" description="KaiC-like" evidence="1">
    <location>
        <begin position="9"/>
        <end position="167"/>
    </location>
</feature>
<reference evidence="3" key="1">
    <citation type="submission" date="2011-02" db="EMBL/GenBank/DDBJ databases">
        <title>The complete genome of Planctomyces brasiliensis DSM 5305.</title>
        <authorList>
            <person name="Lucas S."/>
            <person name="Copeland A."/>
            <person name="Lapidus A."/>
            <person name="Bruce D."/>
            <person name="Goodwin L."/>
            <person name="Pitluck S."/>
            <person name="Kyrpides N."/>
            <person name="Mavromatis K."/>
            <person name="Pagani I."/>
            <person name="Ivanova N."/>
            <person name="Ovchinnikova G."/>
            <person name="Lu M."/>
            <person name="Detter J.C."/>
            <person name="Han C."/>
            <person name="Land M."/>
            <person name="Hauser L."/>
            <person name="Markowitz V."/>
            <person name="Cheng J.-F."/>
            <person name="Hugenholtz P."/>
            <person name="Woyke T."/>
            <person name="Wu D."/>
            <person name="Tindall B."/>
            <person name="Pomrenke H.G."/>
            <person name="Brambilla E."/>
            <person name="Klenk H.-P."/>
            <person name="Eisen J.A."/>
        </authorList>
    </citation>
    <scope>NUCLEOTIDE SEQUENCE [LARGE SCALE GENOMIC DNA]</scope>
    <source>
        <strain evidence="3">ATCC 49424 / DSM 5305 / JCM 21570 / NBRC 103401 / IFAM 1448</strain>
    </source>
</reference>
<gene>
    <name evidence="2" type="ordered locus">Plabr_2815</name>
</gene>
<keyword evidence="3" id="KW-1185">Reference proteome</keyword>
<dbReference type="PANTHER" id="PTHR42926:SF1">
    <property type="entry name" value="CIRCADIAN CLOCK OSCILLATOR PROTEIN KAIC 1"/>
    <property type="match status" value="1"/>
</dbReference>
<dbReference type="PANTHER" id="PTHR42926">
    <property type="match status" value="1"/>
</dbReference>
<name>F0STF2_RUBBR</name>
<dbReference type="RefSeq" id="WP_013629136.1">
    <property type="nucleotide sequence ID" value="NC_015174.1"/>
</dbReference>
<dbReference type="STRING" id="756272.Plabr_2815"/>
<dbReference type="SUPFAM" id="SSF52540">
    <property type="entry name" value="P-loop containing nucleoside triphosphate hydrolases"/>
    <property type="match status" value="1"/>
</dbReference>
<organism evidence="2 3">
    <name type="scientific">Rubinisphaera brasiliensis (strain ATCC 49424 / DSM 5305 / JCM 21570 / IAM 15109 / NBRC 103401 / IFAM 1448)</name>
    <name type="common">Planctomyces brasiliensis</name>
    <dbReference type="NCBI Taxonomy" id="756272"/>
    <lineage>
        <taxon>Bacteria</taxon>
        <taxon>Pseudomonadati</taxon>
        <taxon>Planctomycetota</taxon>
        <taxon>Planctomycetia</taxon>
        <taxon>Planctomycetales</taxon>
        <taxon>Planctomycetaceae</taxon>
        <taxon>Rubinisphaera</taxon>
    </lineage>
</organism>
<proteinExistence type="predicted"/>
<sequence>MSESKSSRISTGIPDLDNMLAGGLLGGRITVVLGATGIGKSQLGVQFADAGLKQEGERGFFFDMTSRGDTQNHNDYAERLVDWKLREMPQDFSGSAETLWDREQSRFDIAHLFQKAGRRVTRNDLDTDEYREWQTELTRKLDQTIRFFYANFVHGARRCVIDGVEPTDRPSDSFQFDLFEYVQHQILKKDAAWVARDLLRAQYRQHAEQVAAHEYDPSQLGCLVLCTTREVMLEDLIQRPLDSGDILSNANTIILMGKTRDGLKMGRALYVAKHRGSACSEQVVPYEIGERGLRLLENPGLH</sequence>
<dbReference type="HOGENOM" id="CLU_949483_0_0_0"/>
<dbReference type="eggNOG" id="COG0467">
    <property type="taxonomic scope" value="Bacteria"/>
</dbReference>
<dbReference type="Pfam" id="PF06745">
    <property type="entry name" value="ATPase"/>
    <property type="match status" value="1"/>
</dbReference>
<dbReference type="EMBL" id="CP002546">
    <property type="protein sequence ID" value="ADY60414.1"/>
    <property type="molecule type" value="Genomic_DNA"/>
</dbReference>
<evidence type="ECO:0000313" key="2">
    <source>
        <dbReference type="EMBL" id="ADY60414.1"/>
    </source>
</evidence>
<protein>
    <recommendedName>
        <fullName evidence="1">KaiC-like domain-containing protein</fullName>
    </recommendedName>
</protein>
<dbReference type="OrthoDB" id="248166at2"/>
<dbReference type="Proteomes" id="UP000006860">
    <property type="component" value="Chromosome"/>
</dbReference>
<dbReference type="InterPro" id="IPR027417">
    <property type="entry name" value="P-loop_NTPase"/>
</dbReference>
<dbReference type="InterPro" id="IPR014774">
    <property type="entry name" value="KaiC-like_dom"/>
</dbReference>